<protein>
    <recommendedName>
        <fullName evidence="5">50S ribosomal protein L10</fullName>
    </recommendedName>
</protein>
<dbReference type="InterPro" id="IPR022973">
    <property type="entry name" value="Ribosomal_uL10_bac"/>
</dbReference>
<organism evidence="4">
    <name type="scientific">marine metagenome</name>
    <dbReference type="NCBI Taxonomy" id="408172"/>
    <lineage>
        <taxon>unclassified sequences</taxon>
        <taxon>metagenomes</taxon>
        <taxon>ecological metagenomes</taxon>
    </lineage>
</organism>
<dbReference type="InterPro" id="IPR047865">
    <property type="entry name" value="Ribosomal_uL10_bac_type"/>
</dbReference>
<dbReference type="HAMAP" id="MF_00362">
    <property type="entry name" value="Ribosomal_uL10"/>
    <property type="match status" value="1"/>
</dbReference>
<evidence type="ECO:0000256" key="2">
    <source>
        <dbReference type="ARBA" id="ARBA00022980"/>
    </source>
</evidence>
<dbReference type="GO" id="GO:1990904">
    <property type="term" value="C:ribonucleoprotein complex"/>
    <property type="evidence" value="ECO:0007669"/>
    <property type="project" value="UniProtKB-KW"/>
</dbReference>
<evidence type="ECO:0000256" key="3">
    <source>
        <dbReference type="ARBA" id="ARBA00023274"/>
    </source>
</evidence>
<keyword evidence="3" id="KW-0687">Ribonucleoprotein</keyword>
<reference evidence="4" key="1">
    <citation type="submission" date="2018-05" db="EMBL/GenBank/DDBJ databases">
        <authorList>
            <person name="Lanie J.A."/>
            <person name="Ng W.-L."/>
            <person name="Kazmierczak K.M."/>
            <person name="Andrzejewski T.M."/>
            <person name="Davidsen T.M."/>
            <person name="Wayne K.J."/>
            <person name="Tettelin H."/>
            <person name="Glass J.I."/>
            <person name="Rusch D."/>
            <person name="Podicherti R."/>
            <person name="Tsui H.-C.T."/>
            <person name="Winkler M.E."/>
        </authorList>
    </citation>
    <scope>NUCLEOTIDE SEQUENCE</scope>
</reference>
<dbReference type="CDD" id="cd05797">
    <property type="entry name" value="Ribosomal_L10"/>
    <property type="match status" value="1"/>
</dbReference>
<evidence type="ECO:0000313" key="4">
    <source>
        <dbReference type="EMBL" id="SVA93255.1"/>
    </source>
</evidence>
<evidence type="ECO:0008006" key="5">
    <source>
        <dbReference type="Google" id="ProtNLM"/>
    </source>
</evidence>
<keyword evidence="2" id="KW-0689">Ribosomal protein</keyword>
<dbReference type="Gene3D" id="3.30.70.1730">
    <property type="match status" value="1"/>
</dbReference>
<dbReference type="AlphaFoldDB" id="A0A381ZVF2"/>
<comment type="similarity">
    <text evidence="1">Belongs to the universal ribosomal protein uL10 family.</text>
</comment>
<dbReference type="PANTHER" id="PTHR11560">
    <property type="entry name" value="39S RIBOSOMAL PROTEIN L10, MITOCHONDRIAL"/>
    <property type="match status" value="1"/>
</dbReference>
<dbReference type="Gene3D" id="6.10.250.290">
    <property type="match status" value="1"/>
</dbReference>
<accession>A0A381ZVF2</accession>
<dbReference type="NCBIfam" id="NF000955">
    <property type="entry name" value="PRK00099.1-1"/>
    <property type="match status" value="1"/>
</dbReference>
<dbReference type="InterPro" id="IPR001790">
    <property type="entry name" value="Ribosomal_uL10"/>
</dbReference>
<gene>
    <name evidence="4" type="ORF">METZ01_LOCUS146109</name>
</gene>
<sequence length="187" mass="20227">MEIAMPTEAKADSVEEFKQMMRDCSIAISTDYSGLDVTTMSSFRTALRENGIKFKVVKNSLFKIAADQADWPQMKDLLDGPTGIAFGYGEEQLPAKIISDFIKENGSDLEVKLALIGTQILSTEEVKQLASLPGREELVSRLVGQLHGQITGLVFTLNSPLVGAARVLNGPIAGLATVLQGRVQQES</sequence>
<evidence type="ECO:0000256" key="1">
    <source>
        <dbReference type="ARBA" id="ARBA00008889"/>
    </source>
</evidence>
<dbReference type="GO" id="GO:0005840">
    <property type="term" value="C:ribosome"/>
    <property type="evidence" value="ECO:0007669"/>
    <property type="project" value="UniProtKB-KW"/>
</dbReference>
<dbReference type="InterPro" id="IPR043141">
    <property type="entry name" value="Ribosomal_uL10-like_sf"/>
</dbReference>
<dbReference type="EMBL" id="UINC01022829">
    <property type="protein sequence ID" value="SVA93255.1"/>
    <property type="molecule type" value="Genomic_DNA"/>
</dbReference>
<dbReference type="SUPFAM" id="SSF160369">
    <property type="entry name" value="Ribosomal protein L10-like"/>
    <property type="match status" value="1"/>
</dbReference>
<dbReference type="Pfam" id="PF00466">
    <property type="entry name" value="Ribosomal_L10"/>
    <property type="match status" value="1"/>
</dbReference>
<proteinExistence type="inferred from homology"/>
<name>A0A381ZVF2_9ZZZZ</name>